<organism evidence="1 2">
    <name type="scientific">Dermacentor silvarum</name>
    <name type="common">Tick</name>
    <dbReference type="NCBI Taxonomy" id="543639"/>
    <lineage>
        <taxon>Eukaryota</taxon>
        <taxon>Metazoa</taxon>
        <taxon>Ecdysozoa</taxon>
        <taxon>Arthropoda</taxon>
        <taxon>Chelicerata</taxon>
        <taxon>Arachnida</taxon>
        <taxon>Acari</taxon>
        <taxon>Parasitiformes</taxon>
        <taxon>Ixodida</taxon>
        <taxon>Ixodoidea</taxon>
        <taxon>Ixodidae</taxon>
        <taxon>Rhipicephalinae</taxon>
        <taxon>Dermacentor</taxon>
    </lineage>
</organism>
<proteinExistence type="predicted"/>
<evidence type="ECO:0000313" key="1">
    <source>
        <dbReference type="EMBL" id="KAH7938144.1"/>
    </source>
</evidence>
<keyword evidence="2" id="KW-1185">Reference proteome</keyword>
<sequence length="211" mass="24018">MPETTALRIVSAVWWIAIVVLMNAFAGQMRACLMVKSERPKLNTLVDIASKPQLKVYLLKNTVATRYLESSQGTAEKTVWGMIRRHNTDLYGLLRFSDEMMTEILQEKAVMIHADSISLAQCVEYAQFFFFVSSFSDCVLSECKLQCTERYPGKSGVDIKCKDNLCICEWTEFNTDSTTKTEPPYVDIGKNKNARGLRVEKALQHRKKGVR</sequence>
<evidence type="ECO:0000313" key="2">
    <source>
        <dbReference type="Proteomes" id="UP000821865"/>
    </source>
</evidence>
<protein>
    <submittedName>
        <fullName evidence="1">Uncharacterized protein</fullName>
    </submittedName>
</protein>
<gene>
    <name evidence="1" type="ORF">HPB49_020876</name>
</gene>
<dbReference type="Proteomes" id="UP000821865">
    <property type="component" value="Chromosome 8"/>
</dbReference>
<comment type="caution">
    <text evidence="1">The sequence shown here is derived from an EMBL/GenBank/DDBJ whole genome shotgun (WGS) entry which is preliminary data.</text>
</comment>
<reference evidence="1" key="1">
    <citation type="submission" date="2020-05" db="EMBL/GenBank/DDBJ databases">
        <title>Large-scale comparative analyses of tick genomes elucidate their genetic diversity and vector capacities.</title>
        <authorList>
            <person name="Jia N."/>
            <person name="Wang J."/>
            <person name="Shi W."/>
            <person name="Du L."/>
            <person name="Sun Y."/>
            <person name="Zhan W."/>
            <person name="Jiang J."/>
            <person name="Wang Q."/>
            <person name="Zhang B."/>
            <person name="Ji P."/>
            <person name="Sakyi L.B."/>
            <person name="Cui X."/>
            <person name="Yuan T."/>
            <person name="Jiang B."/>
            <person name="Yang W."/>
            <person name="Lam T.T.-Y."/>
            <person name="Chang Q."/>
            <person name="Ding S."/>
            <person name="Wang X."/>
            <person name="Zhu J."/>
            <person name="Ruan X."/>
            <person name="Zhao L."/>
            <person name="Wei J."/>
            <person name="Que T."/>
            <person name="Du C."/>
            <person name="Cheng J."/>
            <person name="Dai P."/>
            <person name="Han X."/>
            <person name="Huang E."/>
            <person name="Gao Y."/>
            <person name="Liu J."/>
            <person name="Shao H."/>
            <person name="Ye R."/>
            <person name="Li L."/>
            <person name="Wei W."/>
            <person name="Wang X."/>
            <person name="Wang C."/>
            <person name="Yang T."/>
            <person name="Huo Q."/>
            <person name="Li W."/>
            <person name="Guo W."/>
            <person name="Chen H."/>
            <person name="Zhou L."/>
            <person name="Ni X."/>
            <person name="Tian J."/>
            <person name="Zhou Y."/>
            <person name="Sheng Y."/>
            <person name="Liu T."/>
            <person name="Pan Y."/>
            <person name="Xia L."/>
            <person name="Li J."/>
            <person name="Zhao F."/>
            <person name="Cao W."/>
        </authorList>
    </citation>
    <scope>NUCLEOTIDE SEQUENCE</scope>
    <source>
        <strain evidence="1">Dsil-2018</strain>
    </source>
</reference>
<dbReference type="EMBL" id="CM023477">
    <property type="protein sequence ID" value="KAH7938144.1"/>
    <property type="molecule type" value="Genomic_DNA"/>
</dbReference>
<name>A0ACB8CBA4_DERSI</name>
<accession>A0ACB8CBA4</accession>